<evidence type="ECO:0000313" key="21">
    <source>
        <dbReference type="WBParaSite" id="DME_0000421101-mRNA-1"/>
    </source>
</evidence>
<dbReference type="InterPro" id="IPR041569">
    <property type="entry name" value="AAA_lid_3"/>
</dbReference>
<comment type="subcellular location">
    <subcellularLocation>
        <location evidence="1 15">Cytoplasm</location>
    </subcellularLocation>
</comment>
<keyword evidence="7" id="KW-0677">Repeat</keyword>
<dbReference type="GO" id="GO:0006891">
    <property type="term" value="P:intra-Golgi vesicle-mediated transport"/>
    <property type="evidence" value="ECO:0007669"/>
    <property type="project" value="TreeGrafter"/>
</dbReference>
<comment type="subunit">
    <text evidence="3">Homohexamer.</text>
</comment>
<dbReference type="FunFam" id="3.40.50.300:FF:000187">
    <property type="entry name" value="Vesicular-fusion ATPase SEC18"/>
    <property type="match status" value="1"/>
</dbReference>
<dbReference type="FunFam" id="3.40.50.300:FF:000166">
    <property type="entry name" value="vesicle-fusing ATPase isoform X1"/>
    <property type="match status" value="1"/>
</dbReference>
<keyword evidence="15" id="KW-0378">Hydrolase</keyword>
<dbReference type="Proteomes" id="UP000274756">
    <property type="component" value="Unassembled WGS sequence"/>
</dbReference>
<dbReference type="InterPro" id="IPR003959">
    <property type="entry name" value="ATPase_AAA_core"/>
</dbReference>
<dbReference type="SUPFAM" id="SSF54585">
    <property type="entry name" value="Cdc48 domain 2-like"/>
    <property type="match status" value="1"/>
</dbReference>
<evidence type="ECO:0000256" key="11">
    <source>
        <dbReference type="ARBA" id="ARBA00022892"/>
    </source>
</evidence>
<evidence type="ECO:0000256" key="13">
    <source>
        <dbReference type="ARBA" id="ARBA00048883"/>
    </source>
</evidence>
<dbReference type="WBParaSite" id="DME_0000421101-mRNA-1">
    <property type="protein sequence ID" value="DME_0000421101-mRNA-1"/>
    <property type="gene ID" value="DME_0000421101"/>
</dbReference>
<keyword evidence="5 15" id="KW-0813">Transport</keyword>
<dbReference type="FunFam" id="2.40.40.20:FF:000012">
    <property type="entry name" value="Vesicle-fusing ATPase protein"/>
    <property type="match status" value="1"/>
</dbReference>
<keyword evidence="8 15" id="KW-0547">Nucleotide-binding</keyword>
<evidence type="ECO:0000256" key="2">
    <source>
        <dbReference type="ARBA" id="ARBA00006914"/>
    </source>
</evidence>
<dbReference type="Gene3D" id="3.40.50.300">
    <property type="entry name" value="P-loop containing nucleotide triphosphate hydrolases"/>
    <property type="match status" value="2"/>
</dbReference>
<protein>
    <recommendedName>
        <fullName evidence="4 15">Vesicle-fusing ATPase</fullName>
        <ecNumber evidence="4 15">3.6.4.6</ecNumber>
    </recommendedName>
</protein>
<evidence type="ECO:0000256" key="7">
    <source>
        <dbReference type="ARBA" id="ARBA00022737"/>
    </source>
</evidence>
<keyword evidence="12 15" id="KW-0653">Protein transport</keyword>
<dbReference type="InterPro" id="IPR039812">
    <property type="entry name" value="Vesicle-fus_ATPase"/>
</dbReference>
<feature type="domain" description="AAA+ ATPase" evidence="16">
    <location>
        <begin position="270"/>
        <end position="417"/>
    </location>
</feature>
<evidence type="ECO:0000259" key="16">
    <source>
        <dbReference type="SMART" id="SM00382"/>
    </source>
</evidence>
<comment type="function">
    <text evidence="14 15">Required for vesicle-mediated transport. Catalyzes the fusion of transport vesicles within the Golgi cisternae. Is also required for transport from the endoplasmic reticulum to the Golgi stack. Seems to function as a fusion protein required for the delivery of cargo proteins to all compartments of the Golgi stack independent of vesicle origin.</text>
</comment>
<dbReference type="InterPro" id="IPR029067">
    <property type="entry name" value="CDC48_domain_2-like_sf"/>
</dbReference>
<keyword evidence="15" id="KW-0479">Metal-binding</keyword>
<evidence type="ECO:0000256" key="12">
    <source>
        <dbReference type="ARBA" id="ARBA00022927"/>
    </source>
</evidence>
<evidence type="ECO:0000256" key="3">
    <source>
        <dbReference type="ARBA" id="ARBA00011643"/>
    </source>
</evidence>
<dbReference type="InterPro" id="IPR009010">
    <property type="entry name" value="Asp_de-COase-like_dom_sf"/>
</dbReference>
<dbReference type="PROSITE" id="PS00674">
    <property type="entry name" value="AAA"/>
    <property type="match status" value="1"/>
</dbReference>
<dbReference type="Gene3D" id="3.10.330.10">
    <property type="match status" value="1"/>
</dbReference>
<dbReference type="GO" id="GO:0005524">
    <property type="term" value="F:ATP binding"/>
    <property type="evidence" value="ECO:0007669"/>
    <property type="project" value="UniProtKB-UniRule"/>
</dbReference>
<dbReference type="GO" id="GO:0005795">
    <property type="term" value="C:Golgi stack"/>
    <property type="evidence" value="ECO:0007669"/>
    <property type="project" value="TreeGrafter"/>
</dbReference>
<reference evidence="21" key="1">
    <citation type="submission" date="2016-04" db="UniProtKB">
        <authorList>
            <consortium name="WormBaseParasite"/>
        </authorList>
    </citation>
    <scope>IDENTIFICATION</scope>
</reference>
<dbReference type="GO" id="GO:0046872">
    <property type="term" value="F:metal ion binding"/>
    <property type="evidence" value="ECO:0007669"/>
    <property type="project" value="UniProtKB-UniRule"/>
</dbReference>
<evidence type="ECO:0000256" key="5">
    <source>
        <dbReference type="ARBA" id="ARBA00022448"/>
    </source>
</evidence>
<keyword evidence="11 15" id="KW-0931">ER-Golgi transport</keyword>
<dbReference type="InterPro" id="IPR003338">
    <property type="entry name" value="CDC4_N-term_subdom"/>
</dbReference>
<dbReference type="PANTHER" id="PTHR23078:SF3">
    <property type="entry name" value="VESICLE-FUSING ATPASE"/>
    <property type="match status" value="1"/>
</dbReference>
<dbReference type="Gene3D" id="1.10.8.60">
    <property type="match status" value="2"/>
</dbReference>
<evidence type="ECO:0000256" key="14">
    <source>
        <dbReference type="ARBA" id="ARBA00056429"/>
    </source>
</evidence>
<comment type="similarity">
    <text evidence="2 15">Belongs to the AAA ATPase family.</text>
</comment>
<dbReference type="Gene3D" id="2.40.40.20">
    <property type="match status" value="1"/>
</dbReference>
<dbReference type="Pfam" id="PF21964">
    <property type="entry name" value="NSF_ATPase_lid"/>
    <property type="match status" value="1"/>
</dbReference>
<evidence type="ECO:0000256" key="10">
    <source>
        <dbReference type="ARBA" id="ARBA00022842"/>
    </source>
</evidence>
<dbReference type="PANTHER" id="PTHR23078">
    <property type="entry name" value="VESICULAR-FUSION PROTEIN NSF"/>
    <property type="match status" value="1"/>
</dbReference>
<reference evidence="18 20" key="2">
    <citation type="submission" date="2018-11" db="EMBL/GenBank/DDBJ databases">
        <authorList>
            <consortium name="Pathogen Informatics"/>
        </authorList>
    </citation>
    <scope>NUCLEOTIDE SEQUENCE [LARGE SCALE GENOMIC DNA]</scope>
</reference>
<dbReference type="EC" id="3.6.4.6" evidence="4 15"/>
<dbReference type="Proteomes" id="UP000038040">
    <property type="component" value="Unplaced"/>
</dbReference>
<dbReference type="EMBL" id="UYYG01001165">
    <property type="protein sequence ID" value="VDN58121.1"/>
    <property type="molecule type" value="Genomic_DNA"/>
</dbReference>
<dbReference type="SUPFAM" id="SSF50692">
    <property type="entry name" value="ADC-like"/>
    <property type="match status" value="1"/>
</dbReference>
<dbReference type="InterPro" id="IPR003960">
    <property type="entry name" value="ATPase_AAA_CS"/>
</dbReference>
<evidence type="ECO:0000256" key="9">
    <source>
        <dbReference type="ARBA" id="ARBA00022840"/>
    </source>
</evidence>
<dbReference type="SMART" id="SM01073">
    <property type="entry name" value="CDC48_N"/>
    <property type="match status" value="1"/>
</dbReference>
<keyword evidence="6 15" id="KW-0963">Cytoplasm</keyword>
<dbReference type="InterPro" id="IPR027417">
    <property type="entry name" value="P-loop_NTPase"/>
</dbReference>
<dbReference type="SUPFAM" id="SSF52540">
    <property type="entry name" value="P-loop containing nucleoside triphosphate hydrolases"/>
    <property type="match status" value="2"/>
</dbReference>
<keyword evidence="9 15" id="KW-0067">ATP-binding</keyword>
<keyword evidence="10 15" id="KW-0460">Magnesium</keyword>
<comment type="catalytic activity">
    <reaction evidence="13 15">
        <text>ATP + H2O = ADP + phosphate + H(+)</text>
        <dbReference type="Rhea" id="RHEA:13065"/>
        <dbReference type="ChEBI" id="CHEBI:15377"/>
        <dbReference type="ChEBI" id="CHEBI:15378"/>
        <dbReference type="ChEBI" id="CHEBI:30616"/>
        <dbReference type="ChEBI" id="CHEBI:43474"/>
        <dbReference type="ChEBI" id="CHEBI:456216"/>
        <dbReference type="EC" id="3.6.4.6"/>
    </reaction>
</comment>
<evidence type="ECO:0000313" key="20">
    <source>
        <dbReference type="Proteomes" id="UP000274756"/>
    </source>
</evidence>
<dbReference type="GO" id="GO:0043001">
    <property type="term" value="P:Golgi to plasma membrane protein transport"/>
    <property type="evidence" value="ECO:0007669"/>
    <property type="project" value="TreeGrafter"/>
</dbReference>
<accession>A0A158Q482</accession>
<dbReference type="OrthoDB" id="9982946at2759"/>
<evidence type="ECO:0000256" key="4">
    <source>
        <dbReference type="ARBA" id="ARBA00012674"/>
    </source>
</evidence>
<dbReference type="InterPro" id="IPR003593">
    <property type="entry name" value="AAA+_ATPase"/>
</dbReference>
<dbReference type="GO" id="GO:0035494">
    <property type="term" value="P:SNARE complex disassembly"/>
    <property type="evidence" value="ECO:0007669"/>
    <property type="project" value="InterPro"/>
</dbReference>
<proteinExistence type="inferred from homology"/>
<comment type="cofactor">
    <cofactor evidence="15">
        <name>Mg(2+)</name>
        <dbReference type="ChEBI" id="CHEBI:18420"/>
    </cofactor>
    <text evidence="15">Binds 1 Mg(2+) ion per subunit.</text>
</comment>
<evidence type="ECO:0000313" key="18">
    <source>
        <dbReference type="EMBL" id="VDN58121.1"/>
    </source>
</evidence>
<evidence type="ECO:0000256" key="8">
    <source>
        <dbReference type="ARBA" id="ARBA00022741"/>
    </source>
</evidence>
<feature type="domain" description="CDC48 N-terminal subdomain" evidence="17">
    <location>
        <begin position="27"/>
        <end position="109"/>
    </location>
</feature>
<dbReference type="InterPro" id="IPR054419">
    <property type="entry name" value="NSF_ATPase_lid"/>
</dbReference>
<dbReference type="GO" id="GO:0016887">
    <property type="term" value="F:ATP hydrolysis activity"/>
    <property type="evidence" value="ECO:0007669"/>
    <property type="project" value="InterPro"/>
</dbReference>
<dbReference type="Pfam" id="PF00004">
    <property type="entry name" value="AAA"/>
    <property type="match status" value="2"/>
</dbReference>
<dbReference type="Pfam" id="PF17862">
    <property type="entry name" value="AAA_lid_3"/>
    <property type="match status" value="1"/>
</dbReference>
<evidence type="ECO:0000313" key="19">
    <source>
        <dbReference type="Proteomes" id="UP000038040"/>
    </source>
</evidence>
<dbReference type="CDD" id="cd19504">
    <property type="entry name" value="RecA-like_NSF-SEC18_r1-like"/>
    <property type="match status" value="1"/>
</dbReference>
<dbReference type="AlphaFoldDB" id="A0A158Q482"/>
<evidence type="ECO:0000256" key="15">
    <source>
        <dbReference type="RuleBase" id="RU367045"/>
    </source>
</evidence>
<gene>
    <name evidence="18" type="ORF">DME_LOCUS8094</name>
</gene>
<dbReference type="STRING" id="318479.A0A158Q482"/>
<keyword evidence="20" id="KW-1185">Reference proteome</keyword>
<evidence type="ECO:0000259" key="17">
    <source>
        <dbReference type="SMART" id="SM01073"/>
    </source>
</evidence>
<organism evidence="19 21">
    <name type="scientific">Dracunculus medinensis</name>
    <name type="common">Guinea worm</name>
    <dbReference type="NCBI Taxonomy" id="318479"/>
    <lineage>
        <taxon>Eukaryota</taxon>
        <taxon>Metazoa</taxon>
        <taxon>Ecdysozoa</taxon>
        <taxon>Nematoda</taxon>
        <taxon>Chromadorea</taxon>
        <taxon>Rhabditida</taxon>
        <taxon>Spirurina</taxon>
        <taxon>Dracunculoidea</taxon>
        <taxon>Dracunculidae</taxon>
        <taxon>Dracunculus</taxon>
    </lineage>
</organism>
<dbReference type="SMART" id="SM00382">
    <property type="entry name" value="AAA"/>
    <property type="match status" value="2"/>
</dbReference>
<dbReference type="Pfam" id="PF02359">
    <property type="entry name" value="CDC48_N"/>
    <property type="match status" value="1"/>
</dbReference>
<feature type="domain" description="AAA+ ATPase" evidence="16">
    <location>
        <begin position="553"/>
        <end position="689"/>
    </location>
</feature>
<evidence type="ECO:0000256" key="1">
    <source>
        <dbReference type="ARBA" id="ARBA00004496"/>
    </source>
</evidence>
<sequence>MVDWHATSVVMKRKVSVFYQKKSERMQLKVRKCPTDELAVSNCAIVNAKLFDSKGIKHVLVKTGPARQFIFTIKNHPSVEMDGIAFAMQQRKWAALSLDQAVDVQPFLFRNDEYISSIVFAADFQSKKGQTQEPLNSDFMAREFSMQFTGKAFTRGELLVFKFDDDKQKTYTLSLTVVSITGISSTSYSSLSGQLLPNSAIIFDKAEGSMLNLIGKSKGQSAYRSIINPDWDFQKMGIGGLDKEFSDIFRRAFASRVFPPEFIEQLAMKHVRGILLYGPPGTGKTLMARQIGKMLNAREPKIVNGPQILDKYVGESEANIRKLFADAEEEWKRCGANSGLHIIIFDEIDAICKQRGSVAATSAVHDTVVNQLLAKMDGVEQLNNILVIGMTNRRDMIDEALLRPGRMEMQMEISLPDEFGRLEILKIHTARMREYGKLDPNVDLIDLSKRTKNFSGAEIEGLIRAAQSSAMNRLVKAGGKVQLDPDAVEKLMVNIDDFNYALENDIKPAFGRSDEELARFFIDGLIIWCSEISHILERGALLVKQVRSPDTKGFVSLLLEGLPNTGKSCLAATIAKQSDFPFIKVVSAEDMVGFNEMAKCMNLRKMFDDAYRSPLSCLIVDDIERLLDYSPLGPRYSNLVLQALFVLFKKQPPPNRRLLVIATSSNRSLLHEFGLITAFNAVIDVPVLSTVDHIMSVIEDTNALPPADCDKVRKRLSSSDITYSVGIKKLLSIIDMAKESNPSEKAEQ</sequence>
<name>A0A158Q482_DRAME</name>
<dbReference type="FunFam" id="1.10.8.60:FF:000026">
    <property type="entry name" value="vesicle-fusing ATPase isoform X1"/>
    <property type="match status" value="1"/>
</dbReference>
<evidence type="ECO:0000256" key="6">
    <source>
        <dbReference type="ARBA" id="ARBA00022490"/>
    </source>
</evidence>